<dbReference type="WBParaSite" id="Pan_g20244.t1">
    <property type="protein sequence ID" value="Pan_g20244.t1"/>
    <property type="gene ID" value="Pan_g20244"/>
</dbReference>
<dbReference type="Proteomes" id="UP000492821">
    <property type="component" value="Unassembled WGS sequence"/>
</dbReference>
<protein>
    <submittedName>
        <fullName evidence="2">Nuclease HARBI1</fullName>
    </submittedName>
</protein>
<proteinExistence type="predicted"/>
<sequence>MITCHLYYLQDTESGICGVVVASDSAFSRSIFPSLRCMQKCRQWHRASIRVPFYRAFVITDILYHLQNTESDVSVVVVASESAFQSFDF</sequence>
<dbReference type="AlphaFoldDB" id="A0A7E4VEX7"/>
<reference evidence="2" key="2">
    <citation type="submission" date="2020-10" db="UniProtKB">
        <authorList>
            <consortium name="WormBaseParasite"/>
        </authorList>
    </citation>
    <scope>IDENTIFICATION</scope>
</reference>
<organism evidence="1 2">
    <name type="scientific">Panagrellus redivivus</name>
    <name type="common">Microworm</name>
    <dbReference type="NCBI Taxonomy" id="6233"/>
    <lineage>
        <taxon>Eukaryota</taxon>
        <taxon>Metazoa</taxon>
        <taxon>Ecdysozoa</taxon>
        <taxon>Nematoda</taxon>
        <taxon>Chromadorea</taxon>
        <taxon>Rhabditida</taxon>
        <taxon>Tylenchina</taxon>
        <taxon>Panagrolaimomorpha</taxon>
        <taxon>Panagrolaimoidea</taxon>
        <taxon>Panagrolaimidae</taxon>
        <taxon>Panagrellus</taxon>
    </lineage>
</organism>
<name>A0A7E4VEX7_PANRE</name>
<evidence type="ECO:0000313" key="2">
    <source>
        <dbReference type="WBParaSite" id="Pan_g20244.t1"/>
    </source>
</evidence>
<keyword evidence="1" id="KW-1185">Reference proteome</keyword>
<reference evidence="1" key="1">
    <citation type="journal article" date="2013" name="Genetics">
        <title>The draft genome and transcriptome of Panagrellus redivivus are shaped by the harsh demands of a free-living lifestyle.</title>
        <authorList>
            <person name="Srinivasan J."/>
            <person name="Dillman A.R."/>
            <person name="Macchietto M.G."/>
            <person name="Heikkinen L."/>
            <person name="Lakso M."/>
            <person name="Fracchia K.M."/>
            <person name="Antoshechkin I."/>
            <person name="Mortazavi A."/>
            <person name="Wong G."/>
            <person name="Sternberg P.W."/>
        </authorList>
    </citation>
    <scope>NUCLEOTIDE SEQUENCE [LARGE SCALE GENOMIC DNA]</scope>
    <source>
        <strain evidence="1">MT8872</strain>
    </source>
</reference>
<accession>A0A7E4VEX7</accession>
<evidence type="ECO:0000313" key="1">
    <source>
        <dbReference type="Proteomes" id="UP000492821"/>
    </source>
</evidence>